<sequence>MFIVRPTRSSPPRQQLRRLARHRTKAELRWSFGNALSEHADLTTNCAAGLARAAGCGLPLGAALEPDRERVWLLRELLQAPLVTGY</sequence>
<keyword evidence="2" id="KW-1185">Reference proteome</keyword>
<comment type="caution">
    <text evidence="1">The sequence shown here is derived from an EMBL/GenBank/DDBJ whole genome shotgun (WGS) entry which is preliminary data.</text>
</comment>
<reference evidence="1 2" key="1">
    <citation type="journal article" date="2023" name="Arcadia Sci">
        <title>De novo assembly of a long-read Amblyomma americanum tick genome.</title>
        <authorList>
            <person name="Chou S."/>
            <person name="Poskanzer K.E."/>
            <person name="Rollins M."/>
            <person name="Thuy-Boun P.S."/>
        </authorList>
    </citation>
    <scope>NUCLEOTIDE SEQUENCE [LARGE SCALE GENOMIC DNA]</scope>
    <source>
        <strain evidence="1">F_SG_1</strain>
        <tissue evidence="1">Salivary glands</tissue>
    </source>
</reference>
<evidence type="ECO:0000313" key="2">
    <source>
        <dbReference type="Proteomes" id="UP001321473"/>
    </source>
</evidence>
<gene>
    <name evidence="1" type="ORF">V5799_033617</name>
</gene>
<dbReference type="Proteomes" id="UP001321473">
    <property type="component" value="Unassembled WGS sequence"/>
</dbReference>
<name>A0AAQ4DMT4_AMBAM</name>
<dbReference type="EMBL" id="JARKHS020029002">
    <property type="protein sequence ID" value="KAK8763774.1"/>
    <property type="molecule type" value="Genomic_DNA"/>
</dbReference>
<proteinExistence type="predicted"/>
<accession>A0AAQ4DMT4</accession>
<dbReference type="AlphaFoldDB" id="A0AAQ4DMT4"/>
<evidence type="ECO:0000313" key="1">
    <source>
        <dbReference type="EMBL" id="KAK8763774.1"/>
    </source>
</evidence>
<protein>
    <submittedName>
        <fullName evidence="1">Uncharacterized protein</fullName>
    </submittedName>
</protein>
<organism evidence="1 2">
    <name type="scientific">Amblyomma americanum</name>
    <name type="common">Lone star tick</name>
    <dbReference type="NCBI Taxonomy" id="6943"/>
    <lineage>
        <taxon>Eukaryota</taxon>
        <taxon>Metazoa</taxon>
        <taxon>Ecdysozoa</taxon>
        <taxon>Arthropoda</taxon>
        <taxon>Chelicerata</taxon>
        <taxon>Arachnida</taxon>
        <taxon>Acari</taxon>
        <taxon>Parasitiformes</taxon>
        <taxon>Ixodida</taxon>
        <taxon>Ixodoidea</taxon>
        <taxon>Ixodidae</taxon>
        <taxon>Amblyomminae</taxon>
        <taxon>Amblyomma</taxon>
    </lineage>
</organism>